<evidence type="ECO:0000313" key="3">
    <source>
        <dbReference type="EMBL" id="GAA0285219.1"/>
    </source>
</evidence>
<organism evidence="3 4">
    <name type="scientific">Streptomyces polychromogenes</name>
    <dbReference type="NCBI Taxonomy" id="67342"/>
    <lineage>
        <taxon>Bacteria</taxon>
        <taxon>Bacillati</taxon>
        <taxon>Actinomycetota</taxon>
        <taxon>Actinomycetes</taxon>
        <taxon>Kitasatosporales</taxon>
        <taxon>Streptomycetaceae</taxon>
        <taxon>Streptomyces</taxon>
    </lineage>
</organism>
<keyword evidence="2" id="KW-0472">Membrane</keyword>
<evidence type="ECO:0008006" key="5">
    <source>
        <dbReference type="Google" id="ProtNLM"/>
    </source>
</evidence>
<feature type="transmembrane region" description="Helical" evidence="2">
    <location>
        <begin position="55"/>
        <end position="74"/>
    </location>
</feature>
<proteinExistence type="predicted"/>
<evidence type="ECO:0000256" key="1">
    <source>
        <dbReference type="SAM" id="MobiDB-lite"/>
    </source>
</evidence>
<sequence length="127" mass="13691">MAEQQPPPRREIVTGVPRGARRRPPAHAPARSEISEQTTLGATYVRALMRSQLRAGLGAVAVLVLVLGLLPLGFLMPRSAAGTPVWVALGLVAYPVMWLIARWYVARAERNEADFTGLVTDPAEPVG</sequence>
<feature type="region of interest" description="Disordered" evidence="1">
    <location>
        <begin position="1"/>
        <end position="33"/>
    </location>
</feature>
<keyword evidence="2" id="KW-1133">Transmembrane helix</keyword>
<evidence type="ECO:0000256" key="2">
    <source>
        <dbReference type="SAM" id="Phobius"/>
    </source>
</evidence>
<dbReference type="Proteomes" id="UP001501867">
    <property type="component" value="Unassembled WGS sequence"/>
</dbReference>
<name>A0ABN0VC47_9ACTN</name>
<comment type="caution">
    <text evidence="3">The sequence shown here is derived from an EMBL/GenBank/DDBJ whole genome shotgun (WGS) entry which is preliminary data.</text>
</comment>
<feature type="transmembrane region" description="Helical" evidence="2">
    <location>
        <begin position="86"/>
        <end position="105"/>
    </location>
</feature>
<evidence type="ECO:0000313" key="4">
    <source>
        <dbReference type="Proteomes" id="UP001501867"/>
    </source>
</evidence>
<protein>
    <recommendedName>
        <fullName evidence="5">Integral membrane protein</fullName>
    </recommendedName>
</protein>
<keyword evidence="4" id="KW-1185">Reference proteome</keyword>
<reference evidence="3 4" key="1">
    <citation type="journal article" date="2019" name="Int. J. Syst. Evol. Microbiol.">
        <title>The Global Catalogue of Microorganisms (GCM) 10K type strain sequencing project: providing services to taxonomists for standard genome sequencing and annotation.</title>
        <authorList>
            <consortium name="The Broad Institute Genomics Platform"/>
            <consortium name="The Broad Institute Genome Sequencing Center for Infectious Disease"/>
            <person name="Wu L."/>
            <person name="Ma J."/>
        </authorList>
    </citation>
    <scope>NUCLEOTIDE SEQUENCE [LARGE SCALE GENOMIC DNA]</scope>
    <source>
        <strain evidence="3 4">JCM 4505</strain>
    </source>
</reference>
<keyword evidence="2" id="KW-0812">Transmembrane</keyword>
<accession>A0ABN0VC47</accession>
<dbReference type="EMBL" id="BAAABV010000015">
    <property type="protein sequence ID" value="GAA0285219.1"/>
    <property type="molecule type" value="Genomic_DNA"/>
</dbReference>
<dbReference type="RefSeq" id="WP_344157080.1">
    <property type="nucleotide sequence ID" value="NZ_BAAABV010000015.1"/>
</dbReference>
<gene>
    <name evidence="3" type="ORF">GCM10010302_24340</name>
</gene>